<dbReference type="InterPro" id="IPR010559">
    <property type="entry name" value="Sig_transdc_His_kin_internal"/>
</dbReference>
<dbReference type="AlphaFoldDB" id="A0A559JWJ6"/>
<dbReference type="SUPFAM" id="SSF55874">
    <property type="entry name" value="ATPase domain of HSP90 chaperone/DNA topoisomerase II/histidine kinase"/>
    <property type="match status" value="1"/>
</dbReference>
<accession>A0A559JWJ6</accession>
<dbReference type="SMART" id="SM00387">
    <property type="entry name" value="HATPase_c"/>
    <property type="match status" value="1"/>
</dbReference>
<evidence type="ECO:0000256" key="1">
    <source>
        <dbReference type="ARBA" id="ARBA00004651"/>
    </source>
</evidence>
<dbReference type="GO" id="GO:0000155">
    <property type="term" value="F:phosphorelay sensor kinase activity"/>
    <property type="evidence" value="ECO:0007669"/>
    <property type="project" value="InterPro"/>
</dbReference>
<evidence type="ECO:0000256" key="3">
    <source>
        <dbReference type="ARBA" id="ARBA00022553"/>
    </source>
</evidence>
<dbReference type="PANTHER" id="PTHR34220:SF7">
    <property type="entry name" value="SENSOR HISTIDINE KINASE YPDA"/>
    <property type="match status" value="1"/>
</dbReference>
<feature type="domain" description="HAMP" evidence="8">
    <location>
        <begin position="333"/>
        <end position="385"/>
    </location>
</feature>
<dbReference type="InterPro" id="IPR036890">
    <property type="entry name" value="HATPase_C_sf"/>
</dbReference>
<keyword evidence="6 7" id="KW-0472">Membrane</keyword>
<keyword evidence="2" id="KW-1003">Cell membrane</keyword>
<keyword evidence="10" id="KW-1185">Reference proteome</keyword>
<evidence type="ECO:0000256" key="7">
    <source>
        <dbReference type="SAM" id="Phobius"/>
    </source>
</evidence>
<evidence type="ECO:0000313" key="9">
    <source>
        <dbReference type="EMBL" id="TVY04262.1"/>
    </source>
</evidence>
<dbReference type="InterPro" id="IPR003594">
    <property type="entry name" value="HATPase_dom"/>
</dbReference>
<keyword evidence="7" id="KW-1133">Transmembrane helix</keyword>
<dbReference type="PROSITE" id="PS50885">
    <property type="entry name" value="HAMP"/>
    <property type="match status" value="1"/>
</dbReference>
<dbReference type="RefSeq" id="WP_144697601.1">
    <property type="nucleotide sequence ID" value="NZ_VNJJ01000001.1"/>
</dbReference>
<dbReference type="Pfam" id="PF00672">
    <property type="entry name" value="HAMP"/>
    <property type="match status" value="1"/>
</dbReference>
<keyword evidence="4" id="KW-0808">Transferase</keyword>
<dbReference type="Proteomes" id="UP000316330">
    <property type="component" value="Unassembled WGS sequence"/>
</dbReference>
<dbReference type="CDD" id="cd06225">
    <property type="entry name" value="HAMP"/>
    <property type="match status" value="1"/>
</dbReference>
<reference evidence="9 10" key="1">
    <citation type="submission" date="2019-07" db="EMBL/GenBank/DDBJ databases">
        <authorList>
            <person name="Kim J."/>
        </authorList>
    </citation>
    <scope>NUCLEOTIDE SEQUENCE [LARGE SCALE GENOMIC DNA]</scope>
    <source>
        <strain evidence="9 10">G13</strain>
    </source>
</reference>
<evidence type="ECO:0000256" key="6">
    <source>
        <dbReference type="ARBA" id="ARBA00023136"/>
    </source>
</evidence>
<evidence type="ECO:0000256" key="2">
    <source>
        <dbReference type="ARBA" id="ARBA00022475"/>
    </source>
</evidence>
<name>A0A559JWJ6_9BACL</name>
<comment type="subcellular location">
    <subcellularLocation>
        <location evidence="1">Cell membrane</location>
        <topology evidence="1">Multi-pass membrane protein</topology>
    </subcellularLocation>
</comment>
<comment type="caution">
    <text evidence="9">The sequence shown here is derived from an EMBL/GenBank/DDBJ whole genome shotgun (WGS) entry which is preliminary data.</text>
</comment>
<organism evidence="9 10">
    <name type="scientific">Cohnella terricola</name>
    <dbReference type="NCBI Taxonomy" id="1289167"/>
    <lineage>
        <taxon>Bacteria</taxon>
        <taxon>Bacillati</taxon>
        <taxon>Bacillota</taxon>
        <taxon>Bacilli</taxon>
        <taxon>Bacillales</taxon>
        <taxon>Paenibacillaceae</taxon>
        <taxon>Cohnella</taxon>
    </lineage>
</organism>
<keyword evidence="3" id="KW-0597">Phosphoprotein</keyword>
<dbReference type="SMART" id="SM00304">
    <property type="entry name" value="HAMP"/>
    <property type="match status" value="1"/>
</dbReference>
<evidence type="ECO:0000313" key="10">
    <source>
        <dbReference type="Proteomes" id="UP000316330"/>
    </source>
</evidence>
<protein>
    <submittedName>
        <fullName evidence="9">Sensor histidine kinase</fullName>
    </submittedName>
</protein>
<dbReference type="Pfam" id="PF06580">
    <property type="entry name" value="His_kinase"/>
    <property type="match status" value="1"/>
</dbReference>
<dbReference type="Pfam" id="PF02518">
    <property type="entry name" value="HATPase_c"/>
    <property type="match status" value="1"/>
</dbReference>
<dbReference type="EMBL" id="VNJJ01000001">
    <property type="protein sequence ID" value="TVY04262.1"/>
    <property type="molecule type" value="Genomic_DNA"/>
</dbReference>
<dbReference type="InterPro" id="IPR003660">
    <property type="entry name" value="HAMP_dom"/>
</dbReference>
<dbReference type="Gene3D" id="6.10.340.10">
    <property type="match status" value="1"/>
</dbReference>
<keyword evidence="7" id="KW-0812">Transmembrane</keyword>
<dbReference type="Gene3D" id="3.30.565.10">
    <property type="entry name" value="Histidine kinase-like ATPase, C-terminal domain"/>
    <property type="match status" value="1"/>
</dbReference>
<dbReference type="OrthoDB" id="9809348at2"/>
<sequence>MKKIIGSGLRSIFQFCTRKIVIKLILLFTSIIFLVIGVLTIISYKMLEKESRNSILEASTNNLKLVNKSVRKYFDEISQFTAPQYRYDPIMNALRNESNDHSSMAYLEDYLRVLFYSRTDVEAIYLYLINEEKVYSLSRDDVAVKSTYNASIPSQYWFGQAVKDKKNRYIQPLLLSRDTGYSQLGEESFFVFHRVLRNLVDRNPRAILSVVLNSSYRDEMIKDSPLTEGAELLLLDANLVPYYGNSQKALNHLNDMAFRDRLNDLQEGHFTWSDGSEKYMVIVDVEEQAGWRMIKLIPFDEIYKAARMNRDLSYSIGAVILSISILLNMLTANAITKPIKLLANKMRRFSEGAFDVEVKVRGSDEIAYLSNQFNLMAMRTSKLINEKYHMKLVQNNAILKALEAEINPHFLYNALQAISTKALKSGENEIRKMVDALALTLRYCIRGKEFVLLREEIQHIENYMLIQKARFGKRLHIAYDLDESLYEVKILRLTLQSLVENSVKHAVEKITSPVTIVISAHSNDRHTIIRVTDNGPGMKRERLMQVRGSLREKWEERQQENESIGLKNVNTRLQILYGEEYGIEINSDESGTDTCMIIPRAGGEPNV</sequence>
<evidence type="ECO:0000256" key="5">
    <source>
        <dbReference type="ARBA" id="ARBA00022777"/>
    </source>
</evidence>
<dbReference type="PANTHER" id="PTHR34220">
    <property type="entry name" value="SENSOR HISTIDINE KINASE YPDA"/>
    <property type="match status" value="1"/>
</dbReference>
<feature type="transmembrane region" description="Helical" evidence="7">
    <location>
        <begin position="20"/>
        <end position="44"/>
    </location>
</feature>
<proteinExistence type="predicted"/>
<dbReference type="SUPFAM" id="SSF158472">
    <property type="entry name" value="HAMP domain-like"/>
    <property type="match status" value="1"/>
</dbReference>
<dbReference type="GO" id="GO:0005886">
    <property type="term" value="C:plasma membrane"/>
    <property type="evidence" value="ECO:0007669"/>
    <property type="project" value="UniProtKB-SubCell"/>
</dbReference>
<evidence type="ECO:0000259" key="8">
    <source>
        <dbReference type="PROSITE" id="PS50885"/>
    </source>
</evidence>
<dbReference type="InterPro" id="IPR050640">
    <property type="entry name" value="Bact_2-comp_sensor_kinase"/>
</dbReference>
<evidence type="ECO:0000256" key="4">
    <source>
        <dbReference type="ARBA" id="ARBA00022679"/>
    </source>
</evidence>
<keyword evidence="5 9" id="KW-0418">Kinase</keyword>
<gene>
    <name evidence="9" type="ORF">FPZ45_01310</name>
</gene>